<reference evidence="1" key="1">
    <citation type="submission" date="2021-06" db="EMBL/GenBank/DDBJ databases">
        <authorList>
            <person name="Kallberg Y."/>
            <person name="Tangrot J."/>
            <person name="Rosling A."/>
        </authorList>
    </citation>
    <scope>NUCLEOTIDE SEQUENCE</scope>
    <source>
        <strain evidence="1">MA453B</strain>
    </source>
</reference>
<dbReference type="EMBL" id="CAJVPY010004044">
    <property type="protein sequence ID" value="CAG8608649.1"/>
    <property type="molecule type" value="Genomic_DNA"/>
</dbReference>
<dbReference type="AlphaFoldDB" id="A0A9N9CM12"/>
<comment type="caution">
    <text evidence="1">The sequence shown here is derived from an EMBL/GenBank/DDBJ whole genome shotgun (WGS) entry which is preliminary data.</text>
</comment>
<dbReference type="Proteomes" id="UP000789405">
    <property type="component" value="Unassembled WGS sequence"/>
</dbReference>
<proteinExistence type="predicted"/>
<dbReference type="OrthoDB" id="2401552at2759"/>
<keyword evidence="2" id="KW-1185">Reference proteome</keyword>
<sequence length="39" mass="4450">LLNQKCPYDNNNCVGEFVVKKKAKLNPALKDHWFVGCSQ</sequence>
<accession>A0A9N9CM12</accession>
<evidence type="ECO:0000313" key="1">
    <source>
        <dbReference type="EMBL" id="CAG8608649.1"/>
    </source>
</evidence>
<evidence type="ECO:0000313" key="2">
    <source>
        <dbReference type="Proteomes" id="UP000789405"/>
    </source>
</evidence>
<organism evidence="1 2">
    <name type="scientific">Dentiscutata erythropus</name>
    <dbReference type="NCBI Taxonomy" id="1348616"/>
    <lineage>
        <taxon>Eukaryota</taxon>
        <taxon>Fungi</taxon>
        <taxon>Fungi incertae sedis</taxon>
        <taxon>Mucoromycota</taxon>
        <taxon>Glomeromycotina</taxon>
        <taxon>Glomeromycetes</taxon>
        <taxon>Diversisporales</taxon>
        <taxon>Gigasporaceae</taxon>
        <taxon>Dentiscutata</taxon>
    </lineage>
</organism>
<protein>
    <submittedName>
        <fullName evidence="1">12938_t:CDS:1</fullName>
    </submittedName>
</protein>
<name>A0A9N9CM12_9GLOM</name>
<feature type="non-terminal residue" evidence="1">
    <location>
        <position position="1"/>
    </location>
</feature>
<gene>
    <name evidence="1" type="ORF">DERYTH_LOCUS8019</name>
</gene>